<dbReference type="GO" id="GO:0005743">
    <property type="term" value="C:mitochondrial inner membrane"/>
    <property type="evidence" value="ECO:0007669"/>
    <property type="project" value="TreeGrafter"/>
</dbReference>
<proteinExistence type="inferred from homology"/>
<dbReference type="PANTHER" id="PTHR22726:SF1">
    <property type="entry name" value="METALLOENDOPEPTIDASE OMA1, MITOCHONDRIAL"/>
    <property type="match status" value="1"/>
</dbReference>
<gene>
    <name evidence="14" type="primary">Oma1</name>
    <name evidence="14" type="ORF">GTO95_0018260</name>
</gene>
<dbReference type="GO" id="GO:0046872">
    <property type="term" value="F:metal ion binding"/>
    <property type="evidence" value="ECO:0007669"/>
    <property type="project" value="UniProtKB-KW"/>
</dbReference>
<feature type="non-terminal residue" evidence="14">
    <location>
        <position position="508"/>
    </location>
</feature>
<feature type="region of interest" description="Disordered" evidence="11">
    <location>
        <begin position="475"/>
        <end position="508"/>
    </location>
</feature>
<dbReference type="EMBL" id="JAAWVO010037930">
    <property type="protein sequence ID" value="MBN3318053.1"/>
    <property type="molecule type" value="Genomic_DNA"/>
</dbReference>
<feature type="non-terminal residue" evidence="14">
    <location>
        <position position="1"/>
    </location>
</feature>
<keyword evidence="15" id="KW-1185">Reference proteome</keyword>
<keyword evidence="5" id="KW-0378">Hydrolase</keyword>
<evidence type="ECO:0000256" key="12">
    <source>
        <dbReference type="SAM" id="Phobius"/>
    </source>
</evidence>
<evidence type="ECO:0000256" key="9">
    <source>
        <dbReference type="ARBA" id="ARBA00040360"/>
    </source>
</evidence>
<dbReference type="InterPro" id="IPR051156">
    <property type="entry name" value="Mito/Outer_Membr_Metalloprot"/>
</dbReference>
<dbReference type="PANTHER" id="PTHR22726">
    <property type="entry name" value="METALLOENDOPEPTIDASE OMA1"/>
    <property type="match status" value="1"/>
</dbReference>
<feature type="compositionally biased region" description="Polar residues" evidence="11">
    <location>
        <begin position="494"/>
        <end position="508"/>
    </location>
</feature>
<evidence type="ECO:0000256" key="4">
    <source>
        <dbReference type="ARBA" id="ARBA00022723"/>
    </source>
</evidence>
<dbReference type="Pfam" id="PF01435">
    <property type="entry name" value="Peptidase_M48"/>
    <property type="match status" value="1"/>
</dbReference>
<evidence type="ECO:0000256" key="5">
    <source>
        <dbReference type="ARBA" id="ARBA00022801"/>
    </source>
</evidence>
<reference evidence="14" key="1">
    <citation type="journal article" date="2021" name="Cell">
        <title>Tracing the genetic footprints of vertebrate landing in non-teleost ray-finned fishes.</title>
        <authorList>
            <person name="Bi X."/>
            <person name="Wang K."/>
            <person name="Yang L."/>
            <person name="Pan H."/>
            <person name="Jiang H."/>
            <person name="Wei Q."/>
            <person name="Fang M."/>
            <person name="Yu H."/>
            <person name="Zhu C."/>
            <person name="Cai Y."/>
            <person name="He Y."/>
            <person name="Gan X."/>
            <person name="Zeng H."/>
            <person name="Yu D."/>
            <person name="Zhu Y."/>
            <person name="Jiang H."/>
            <person name="Qiu Q."/>
            <person name="Yang H."/>
            <person name="Zhang Y.E."/>
            <person name="Wang W."/>
            <person name="Zhu M."/>
            <person name="He S."/>
            <person name="Zhang G."/>
        </authorList>
    </citation>
    <scope>NUCLEOTIDE SEQUENCE</scope>
    <source>
        <strain evidence="14">Allg_001</strain>
    </source>
</reference>
<evidence type="ECO:0000256" key="2">
    <source>
        <dbReference type="ARBA" id="ARBA00011182"/>
    </source>
</evidence>
<dbReference type="Proteomes" id="UP000736164">
    <property type="component" value="Unassembled WGS sequence"/>
</dbReference>
<evidence type="ECO:0000313" key="14">
    <source>
        <dbReference type="EMBL" id="MBN3318053.1"/>
    </source>
</evidence>
<sequence length="508" mass="57504">MAFFCIRLLRSKRLCCLLACRNNWQKGYRTCLSKQKQCTLSLSVQGRRADIFRDDNVQPWLQEQAGLAGSEDLGTLCAIRLALCKSIKPRLLSVSVGHQRTWYTSIPSVCSITLQVGLPCCQQFHTSASYRALPVPLVWMVIKPLQKLLAIILGRSIRKWWAGLPQNRQEMLRQALWRKRWHVMAGVAALVVVLALFLLTHLDESPITSRMRLLVFNRDKFIELAELTAEGYMEEFKDTLVSRDDPRHKVVETVVSHLVQRNRDLPEMSALPWTVQVVEDPTVNAFVLPNGRVFIFTGMLEAVADIHQLTFILGHEMAHAMIGHSAEQASMSHIVDFFSVILLTAIWAICPRDSLAVLGQWIQGKLVQFMFERPYSRKLEAEADKVGLQLAAKACADVRAGPVFWQQMEILDRLEGEPSMPEWLSTHPSHRNRATQLDRLVPQALELRERCDCPTLPTRDPRTVFRKSMQVLLESVREKADSPSHGGSILEPAPTQSPASAHATTPRE</sequence>
<accession>A0A8J7TBS0</accession>
<evidence type="ECO:0000259" key="13">
    <source>
        <dbReference type="Pfam" id="PF01435"/>
    </source>
</evidence>
<keyword evidence="12" id="KW-1133">Transmembrane helix</keyword>
<keyword evidence="7" id="KW-0482">Metalloprotease</keyword>
<evidence type="ECO:0000313" key="15">
    <source>
        <dbReference type="Proteomes" id="UP000736164"/>
    </source>
</evidence>
<evidence type="ECO:0000256" key="1">
    <source>
        <dbReference type="ARBA" id="ARBA00001947"/>
    </source>
</evidence>
<keyword evidence="4" id="KW-0479">Metal-binding</keyword>
<organism evidence="14 15">
    <name type="scientific">Atractosteus spatula</name>
    <name type="common">Alligator gar</name>
    <name type="synonym">Lepisosteus spatula</name>
    <dbReference type="NCBI Taxonomy" id="7917"/>
    <lineage>
        <taxon>Eukaryota</taxon>
        <taxon>Metazoa</taxon>
        <taxon>Chordata</taxon>
        <taxon>Craniata</taxon>
        <taxon>Vertebrata</taxon>
        <taxon>Euteleostomi</taxon>
        <taxon>Actinopterygii</taxon>
        <taxon>Neopterygii</taxon>
        <taxon>Holostei</taxon>
        <taxon>Semionotiformes</taxon>
        <taxon>Lepisosteidae</taxon>
        <taxon>Atractosteus</taxon>
    </lineage>
</organism>
<evidence type="ECO:0000256" key="6">
    <source>
        <dbReference type="ARBA" id="ARBA00022833"/>
    </source>
</evidence>
<protein>
    <recommendedName>
        <fullName evidence="9">Metalloendopeptidase OMA1, mitochondrial</fullName>
    </recommendedName>
    <alternativeName>
        <fullName evidence="10">Overlapping with the m-AAA protease 1 homolog</fullName>
    </alternativeName>
</protein>
<dbReference type="Gene3D" id="3.30.2010.10">
    <property type="entry name" value="Metalloproteases ('zincins'), catalytic domain"/>
    <property type="match status" value="1"/>
</dbReference>
<evidence type="ECO:0000256" key="3">
    <source>
        <dbReference type="ARBA" id="ARBA00022670"/>
    </source>
</evidence>
<name>A0A8J7TBS0_ATRSP</name>
<comment type="subunit">
    <text evidence="2">Homooligomer.</text>
</comment>
<feature type="transmembrane region" description="Helical" evidence="12">
    <location>
        <begin position="181"/>
        <end position="202"/>
    </location>
</feature>
<comment type="caution">
    <text evidence="14">The sequence shown here is derived from an EMBL/GenBank/DDBJ whole genome shotgun (WGS) entry which is preliminary data.</text>
</comment>
<comment type="similarity">
    <text evidence="8">Belongs to the peptidase M48 family.</text>
</comment>
<dbReference type="InterPro" id="IPR001915">
    <property type="entry name" value="Peptidase_M48"/>
</dbReference>
<dbReference type="GO" id="GO:0034982">
    <property type="term" value="P:mitochondrial protein processing"/>
    <property type="evidence" value="ECO:0007669"/>
    <property type="project" value="TreeGrafter"/>
</dbReference>
<evidence type="ECO:0000256" key="7">
    <source>
        <dbReference type="ARBA" id="ARBA00023049"/>
    </source>
</evidence>
<feature type="domain" description="Peptidase M48" evidence="13">
    <location>
        <begin position="250"/>
        <end position="439"/>
    </location>
</feature>
<keyword evidence="12" id="KW-0472">Membrane</keyword>
<evidence type="ECO:0000256" key="10">
    <source>
        <dbReference type="ARBA" id="ARBA00042978"/>
    </source>
</evidence>
<dbReference type="GO" id="GO:0004222">
    <property type="term" value="F:metalloendopeptidase activity"/>
    <property type="evidence" value="ECO:0007669"/>
    <property type="project" value="InterPro"/>
</dbReference>
<keyword evidence="12" id="KW-0812">Transmembrane</keyword>
<dbReference type="GO" id="GO:0006515">
    <property type="term" value="P:protein quality control for misfolded or incompletely synthesized proteins"/>
    <property type="evidence" value="ECO:0007669"/>
    <property type="project" value="TreeGrafter"/>
</dbReference>
<evidence type="ECO:0000256" key="11">
    <source>
        <dbReference type="SAM" id="MobiDB-lite"/>
    </source>
</evidence>
<dbReference type="AlphaFoldDB" id="A0A8J7TBS0"/>
<evidence type="ECO:0000256" key="8">
    <source>
        <dbReference type="ARBA" id="ARBA00038233"/>
    </source>
</evidence>
<keyword evidence="6" id="KW-0862">Zinc</keyword>
<comment type="cofactor">
    <cofactor evidence="1">
        <name>Zn(2+)</name>
        <dbReference type="ChEBI" id="CHEBI:29105"/>
    </cofactor>
</comment>
<dbReference type="CDD" id="cd07331">
    <property type="entry name" value="M48C_Oma1_like"/>
    <property type="match status" value="1"/>
</dbReference>
<keyword evidence="3" id="KW-0645">Protease</keyword>